<sequence length="291" mass="30427">MSLPPTTNSPIFNSSFFLGSNDFLTIAVADKRYQQIGGTGVFSSIAVAGNLDCGSLTIAGSAVDLTSLSGVTVGTVTVSKVVMVDVSKDIRSFRNLTATNLIGTFQTAAQPNITSVGPLSSLTVSGNIYGTLTTAMQPNITSVGTLSSLTVSGNISGTLATAPQPNMTSLGTITGLTSSGNITITSGGALYTTYTNNTTSSTIYQRWSNTLATNIVTDLWMSNVGSTIGTNSAHPFRIQTAGAARIYVDASGNVNIGTTAPTSTYKAQTSQRFIKMEFKWQHRLMYHISLV</sequence>
<evidence type="ECO:0000313" key="2">
    <source>
        <dbReference type="Proteomes" id="UP000052943"/>
    </source>
</evidence>
<dbReference type="EMBL" id="LNFO01003528">
    <property type="protein sequence ID" value="KUF82741.1"/>
    <property type="molecule type" value="Genomic_DNA"/>
</dbReference>
<evidence type="ECO:0000313" key="1">
    <source>
        <dbReference type="EMBL" id="KUF82741.1"/>
    </source>
</evidence>
<dbReference type="Proteomes" id="UP000052943">
    <property type="component" value="Unassembled WGS sequence"/>
</dbReference>
<name>A0A0W8CFD1_PHYNI</name>
<reference evidence="1 2" key="1">
    <citation type="submission" date="2015-11" db="EMBL/GenBank/DDBJ databases">
        <title>Genomes and virulence difference between two physiological races of Phytophthora nicotianae.</title>
        <authorList>
            <person name="Liu H."/>
            <person name="Ma X."/>
            <person name="Yu H."/>
            <person name="Fang D."/>
            <person name="Li Y."/>
            <person name="Wang X."/>
            <person name="Wang W."/>
            <person name="Dong Y."/>
            <person name="Xiao B."/>
        </authorList>
    </citation>
    <scope>NUCLEOTIDE SEQUENCE [LARGE SCALE GENOMIC DNA]</scope>
    <source>
        <strain evidence="2">race 0</strain>
    </source>
</reference>
<comment type="caution">
    <text evidence="1">The sequence shown here is derived from an EMBL/GenBank/DDBJ whole genome shotgun (WGS) entry which is preliminary data.</text>
</comment>
<accession>A0A0W8CFD1</accession>
<proteinExistence type="predicted"/>
<gene>
    <name evidence="1" type="ORF">AM587_10006218</name>
</gene>
<organism evidence="1 2">
    <name type="scientific">Phytophthora nicotianae</name>
    <name type="common">Potato buckeye rot agent</name>
    <name type="synonym">Phytophthora parasitica</name>
    <dbReference type="NCBI Taxonomy" id="4792"/>
    <lineage>
        <taxon>Eukaryota</taxon>
        <taxon>Sar</taxon>
        <taxon>Stramenopiles</taxon>
        <taxon>Oomycota</taxon>
        <taxon>Peronosporomycetes</taxon>
        <taxon>Peronosporales</taxon>
        <taxon>Peronosporaceae</taxon>
        <taxon>Phytophthora</taxon>
    </lineage>
</organism>
<protein>
    <submittedName>
        <fullName evidence="1">Uncharacterized protein</fullName>
    </submittedName>
</protein>
<dbReference type="AlphaFoldDB" id="A0A0W8CFD1"/>